<name>A0A1Z5KS47_FISSO</name>
<evidence type="ECO:0000313" key="7">
    <source>
        <dbReference type="EMBL" id="GAX29109.1"/>
    </source>
</evidence>
<dbReference type="InterPro" id="IPR001179">
    <property type="entry name" value="PPIase_FKBP_dom"/>
</dbReference>
<feature type="chain" id="PRO_5012170589" description="peptidylprolyl isomerase" evidence="5">
    <location>
        <begin position="20"/>
        <end position="284"/>
    </location>
</feature>
<keyword evidence="4" id="KW-0697">Rotamase</keyword>
<feature type="domain" description="PPIase FKBP-type" evidence="6">
    <location>
        <begin position="172"/>
        <end position="265"/>
    </location>
</feature>
<dbReference type="InParanoid" id="A0A1Z5KS47"/>
<evidence type="ECO:0000256" key="2">
    <source>
        <dbReference type="ARBA" id="ARBA00022737"/>
    </source>
</evidence>
<dbReference type="Pfam" id="PF00254">
    <property type="entry name" value="FKBP_C"/>
    <property type="match status" value="1"/>
</dbReference>
<dbReference type="InterPro" id="IPR052273">
    <property type="entry name" value="PPIase_FKBP"/>
</dbReference>
<dbReference type="AlphaFoldDB" id="A0A1Z5KS47"/>
<proteinExistence type="predicted"/>
<organism evidence="7 8">
    <name type="scientific">Fistulifera solaris</name>
    <name type="common">Oleaginous diatom</name>
    <dbReference type="NCBI Taxonomy" id="1519565"/>
    <lineage>
        <taxon>Eukaryota</taxon>
        <taxon>Sar</taxon>
        <taxon>Stramenopiles</taxon>
        <taxon>Ochrophyta</taxon>
        <taxon>Bacillariophyta</taxon>
        <taxon>Bacillariophyceae</taxon>
        <taxon>Bacillariophycidae</taxon>
        <taxon>Naviculales</taxon>
        <taxon>Naviculaceae</taxon>
        <taxon>Fistulifera</taxon>
    </lineage>
</organism>
<comment type="caution">
    <text evidence="7">The sequence shown here is derived from an EMBL/GenBank/DDBJ whole genome shotgun (WGS) entry which is preliminary data.</text>
</comment>
<comment type="catalytic activity">
    <reaction evidence="4">
        <text>[protein]-peptidylproline (omega=180) = [protein]-peptidylproline (omega=0)</text>
        <dbReference type="Rhea" id="RHEA:16237"/>
        <dbReference type="Rhea" id="RHEA-COMP:10747"/>
        <dbReference type="Rhea" id="RHEA-COMP:10748"/>
        <dbReference type="ChEBI" id="CHEBI:83833"/>
        <dbReference type="ChEBI" id="CHEBI:83834"/>
        <dbReference type="EC" id="5.2.1.8"/>
    </reaction>
</comment>
<reference evidence="7 8" key="1">
    <citation type="journal article" date="2015" name="Plant Cell">
        <title>Oil accumulation by the oleaginous diatom Fistulifera solaris as revealed by the genome and transcriptome.</title>
        <authorList>
            <person name="Tanaka T."/>
            <person name="Maeda Y."/>
            <person name="Veluchamy A."/>
            <person name="Tanaka M."/>
            <person name="Abida H."/>
            <person name="Marechal E."/>
            <person name="Bowler C."/>
            <person name="Muto M."/>
            <person name="Sunaga Y."/>
            <person name="Tanaka M."/>
            <person name="Yoshino T."/>
            <person name="Taniguchi T."/>
            <person name="Fukuda Y."/>
            <person name="Nemoto M."/>
            <person name="Matsumoto M."/>
            <person name="Wong P.S."/>
            <person name="Aburatani S."/>
            <person name="Fujibuchi W."/>
        </authorList>
    </citation>
    <scope>NUCLEOTIDE SEQUENCE [LARGE SCALE GENOMIC DNA]</scope>
    <source>
        <strain evidence="7 8">JPCC DA0580</strain>
    </source>
</reference>
<evidence type="ECO:0000256" key="1">
    <source>
        <dbReference type="ARBA" id="ARBA00022729"/>
    </source>
</evidence>
<evidence type="ECO:0000256" key="3">
    <source>
        <dbReference type="ARBA" id="ARBA00023180"/>
    </source>
</evidence>
<dbReference type="Gene3D" id="3.10.50.40">
    <property type="match status" value="1"/>
</dbReference>
<evidence type="ECO:0000259" key="6">
    <source>
        <dbReference type="PROSITE" id="PS50059"/>
    </source>
</evidence>
<dbReference type="InterPro" id="IPR046357">
    <property type="entry name" value="PPIase_dom_sf"/>
</dbReference>
<sequence length="284" mass="31233">MKIILRAITALVLISSTLGFPCRRHVLRNLLLTVGIPPAAVAFEKDVTLVMERPGETLGLELINTRIGSRSVVAIQRIMKPNPSLLPGMILNDYESAAQVQERLRTGPYPVTLKFTNLAAGGDAISDLGTPLVTAQDALRLAQQTATDTITSAYEKTILQKTTKCSLQSRRGDVLEIKYEARFQSPQGPIYDSSERRGTGRPYQMVLGSGDILAGVDLGLYDMCPGEIRTLQIPPPLGYGPKGNKMFRVPPDTTLFWKVQLMTINGMGVGDNRNREEMEQRVSY</sequence>
<protein>
    <recommendedName>
        <fullName evidence="4">peptidylprolyl isomerase</fullName>
        <ecNumber evidence="4">5.2.1.8</ecNumber>
    </recommendedName>
</protein>
<keyword evidence="1 5" id="KW-0732">Signal</keyword>
<keyword evidence="4 7" id="KW-0413">Isomerase</keyword>
<accession>A0A1Z5KS47</accession>
<keyword evidence="3" id="KW-0325">Glycoprotein</keyword>
<gene>
    <name evidence="7" type="ORF">FisN_7Hh294</name>
</gene>
<evidence type="ECO:0000256" key="5">
    <source>
        <dbReference type="SAM" id="SignalP"/>
    </source>
</evidence>
<dbReference type="GO" id="GO:0003755">
    <property type="term" value="F:peptidyl-prolyl cis-trans isomerase activity"/>
    <property type="evidence" value="ECO:0007669"/>
    <property type="project" value="UniProtKB-KW"/>
</dbReference>
<evidence type="ECO:0000313" key="8">
    <source>
        <dbReference type="Proteomes" id="UP000198406"/>
    </source>
</evidence>
<dbReference type="PANTHER" id="PTHR46222">
    <property type="entry name" value="PEPTIDYL-PROLYL CIS-TRANS ISOMERASE FKBP7/14"/>
    <property type="match status" value="1"/>
</dbReference>
<dbReference type="OrthoDB" id="77911at2759"/>
<dbReference type="SUPFAM" id="SSF54534">
    <property type="entry name" value="FKBP-like"/>
    <property type="match status" value="1"/>
</dbReference>
<evidence type="ECO:0000256" key="4">
    <source>
        <dbReference type="PROSITE-ProRule" id="PRU00277"/>
    </source>
</evidence>
<dbReference type="EC" id="5.2.1.8" evidence="4"/>
<dbReference type="PANTHER" id="PTHR46222:SF3">
    <property type="entry name" value="PEPTIDYLPROLYL ISOMERASE"/>
    <property type="match status" value="1"/>
</dbReference>
<keyword evidence="8" id="KW-1185">Reference proteome</keyword>
<dbReference type="Proteomes" id="UP000198406">
    <property type="component" value="Unassembled WGS sequence"/>
</dbReference>
<feature type="signal peptide" evidence="5">
    <location>
        <begin position="1"/>
        <end position="19"/>
    </location>
</feature>
<dbReference type="EMBL" id="BDSP01000285">
    <property type="protein sequence ID" value="GAX29109.1"/>
    <property type="molecule type" value="Genomic_DNA"/>
</dbReference>
<keyword evidence="2" id="KW-0677">Repeat</keyword>
<dbReference type="PROSITE" id="PS50059">
    <property type="entry name" value="FKBP_PPIASE"/>
    <property type="match status" value="1"/>
</dbReference>